<reference evidence="7 8" key="1">
    <citation type="submission" date="2018-06" db="EMBL/GenBank/DDBJ databases">
        <title>Extensive metabolic versatility and redundancy in microbially diverse, dynamic hydrothermal sediments.</title>
        <authorList>
            <person name="Dombrowski N."/>
            <person name="Teske A."/>
            <person name="Baker B.J."/>
        </authorList>
    </citation>
    <scope>NUCLEOTIDE SEQUENCE [LARGE SCALE GENOMIC DNA]</scope>
    <source>
        <strain evidence="7">B7_G13</strain>
    </source>
</reference>
<dbReference type="EMBL" id="QMPY01000008">
    <property type="protein sequence ID" value="RLE08763.1"/>
    <property type="molecule type" value="Genomic_DNA"/>
</dbReference>
<keyword evidence="2 4" id="KW-0456">Lyase</keyword>
<sequence length="304" mass="33994">MMTILKGVVVPIVTPLKRGNQDKIDEDGVEKLCNFLISKGIQGLFPCGTTGEGFLLLKETRKELASLVVKKTRGRVPVVIQTGCINTKSTIELTKHARDVGADGAAIVSPFFYRYSLDDLKDHFVTVAKSVPDFPIYLYNIPDNTNNDITPELLKSIIDEANNVVGIKYSHFDLRRIPEYLGYLGENRAFLTGVDELVYPSYMLGACGCVAGNANVFPEPFVRLYDAFLKGDYIEAKRQQDLIIKIAHTLKRGAHLCYYKMALQFRGVEVGDVVSPQKRLNKEEITDLYRKLKSLGLPLENPIC</sequence>
<evidence type="ECO:0000256" key="5">
    <source>
        <dbReference type="PIRSR" id="PIRSR001365-1"/>
    </source>
</evidence>
<protein>
    <submittedName>
        <fullName evidence="7">Dihydrodipicolinate synthase family protein</fullName>
    </submittedName>
</protein>
<evidence type="ECO:0000256" key="4">
    <source>
        <dbReference type="PIRNR" id="PIRNR001365"/>
    </source>
</evidence>
<dbReference type="GO" id="GO:0044281">
    <property type="term" value="P:small molecule metabolic process"/>
    <property type="evidence" value="ECO:0007669"/>
    <property type="project" value="UniProtKB-ARBA"/>
</dbReference>
<dbReference type="SMART" id="SM01130">
    <property type="entry name" value="DHDPS"/>
    <property type="match status" value="1"/>
</dbReference>
<gene>
    <name evidence="7" type="ORF">DRZ78_00415</name>
</gene>
<evidence type="ECO:0000256" key="6">
    <source>
        <dbReference type="PIRSR" id="PIRSR001365-2"/>
    </source>
</evidence>
<dbReference type="PANTHER" id="PTHR12128:SF66">
    <property type="entry name" value="4-HYDROXY-2-OXOGLUTARATE ALDOLASE, MITOCHONDRIAL"/>
    <property type="match status" value="1"/>
</dbReference>
<comment type="similarity">
    <text evidence="1 4">Belongs to the DapA family.</text>
</comment>
<evidence type="ECO:0000256" key="1">
    <source>
        <dbReference type="ARBA" id="ARBA00007592"/>
    </source>
</evidence>
<comment type="caution">
    <text evidence="7">The sequence shown here is derived from an EMBL/GenBank/DDBJ whole genome shotgun (WGS) entry which is preliminary data.</text>
</comment>
<organism evidence="7 8">
    <name type="scientific">Aerophobetes bacterium</name>
    <dbReference type="NCBI Taxonomy" id="2030807"/>
    <lineage>
        <taxon>Bacteria</taxon>
        <taxon>Candidatus Aerophobota</taxon>
    </lineage>
</organism>
<dbReference type="CDD" id="cd00408">
    <property type="entry name" value="DHDPS-like"/>
    <property type="match status" value="1"/>
</dbReference>
<name>A0A662D3B4_UNCAE</name>
<dbReference type="InterPro" id="IPR020625">
    <property type="entry name" value="Schiff_base-form_aldolases_AS"/>
</dbReference>
<feature type="active site" description="Schiff-base intermediate with substrate" evidence="5">
    <location>
        <position position="168"/>
    </location>
</feature>
<dbReference type="Proteomes" id="UP000277457">
    <property type="component" value="Unassembled WGS sequence"/>
</dbReference>
<dbReference type="GO" id="GO:0008840">
    <property type="term" value="F:4-hydroxy-tetrahydrodipicolinate synthase activity"/>
    <property type="evidence" value="ECO:0007669"/>
    <property type="project" value="TreeGrafter"/>
</dbReference>
<dbReference type="Gene3D" id="3.20.20.70">
    <property type="entry name" value="Aldolase class I"/>
    <property type="match status" value="1"/>
</dbReference>
<accession>A0A662D3B4</accession>
<evidence type="ECO:0000256" key="2">
    <source>
        <dbReference type="ARBA" id="ARBA00023239"/>
    </source>
</evidence>
<proteinExistence type="inferred from homology"/>
<dbReference type="PIRSF" id="PIRSF001365">
    <property type="entry name" value="DHDPS"/>
    <property type="match status" value="1"/>
</dbReference>
<dbReference type="InterPro" id="IPR002220">
    <property type="entry name" value="DapA-like"/>
</dbReference>
<dbReference type="InterPro" id="IPR013785">
    <property type="entry name" value="Aldolase_TIM"/>
</dbReference>
<feature type="binding site" evidence="6">
    <location>
        <position position="50"/>
    </location>
    <ligand>
        <name>pyruvate</name>
        <dbReference type="ChEBI" id="CHEBI:15361"/>
    </ligand>
</feature>
<dbReference type="PANTHER" id="PTHR12128">
    <property type="entry name" value="DIHYDRODIPICOLINATE SYNTHASE"/>
    <property type="match status" value="1"/>
</dbReference>
<feature type="active site" description="Proton donor/acceptor" evidence="5">
    <location>
        <position position="139"/>
    </location>
</feature>
<dbReference type="PRINTS" id="PR00146">
    <property type="entry name" value="DHPICSNTHASE"/>
</dbReference>
<dbReference type="SUPFAM" id="SSF51569">
    <property type="entry name" value="Aldolase"/>
    <property type="match status" value="1"/>
</dbReference>
<evidence type="ECO:0000313" key="8">
    <source>
        <dbReference type="Proteomes" id="UP000277457"/>
    </source>
</evidence>
<dbReference type="PROSITE" id="PS00666">
    <property type="entry name" value="DHDPS_2"/>
    <property type="match status" value="1"/>
</dbReference>
<evidence type="ECO:0000256" key="3">
    <source>
        <dbReference type="ARBA" id="ARBA00023270"/>
    </source>
</evidence>
<keyword evidence="3" id="KW-0704">Schiff base</keyword>
<dbReference type="Pfam" id="PF00701">
    <property type="entry name" value="DHDPS"/>
    <property type="match status" value="1"/>
</dbReference>
<evidence type="ECO:0000313" key="7">
    <source>
        <dbReference type="EMBL" id="RLE08763.1"/>
    </source>
</evidence>
<dbReference type="AlphaFoldDB" id="A0A662D3B4"/>
<feature type="binding site" evidence="6">
    <location>
        <position position="210"/>
    </location>
    <ligand>
        <name>pyruvate</name>
        <dbReference type="ChEBI" id="CHEBI:15361"/>
    </ligand>
</feature>